<accession>A0A5N5T0E9</accession>
<sequence>DNTSRINWTYNSLREYFFGGLLSRKMEKEERRVAILDPNKTEELLEKVRDAKEKIDLIEKLKVLDVGSCYNPFSKYKDLDVTAIDLHPAKSDVYRCDFLNVKVVEGSEDFKNLSISRKKKENPSEVEISSQDLKCKRMKLDNEDNDIGKEDIKITISSLNNSCINVDKFCEETVPGVVDSENSTSEICTKEIKLDVSKRENDSVTEMANNNTEYISITELKESSFDVVIFSFFLEYIPTAKLRYECCVKAYNLLKSNGILCIIHPR</sequence>
<dbReference type="InterPro" id="IPR021867">
    <property type="entry name" value="Bmt2/SAMTOR"/>
</dbReference>
<evidence type="ECO:0000256" key="2">
    <source>
        <dbReference type="ARBA" id="ARBA00022679"/>
    </source>
</evidence>
<dbReference type="InterPro" id="IPR029063">
    <property type="entry name" value="SAM-dependent_MTases_sf"/>
</dbReference>
<dbReference type="SUPFAM" id="SSF53335">
    <property type="entry name" value="S-adenosyl-L-methionine-dependent methyltransferases"/>
    <property type="match status" value="1"/>
</dbReference>
<dbReference type="PANTHER" id="PTHR21008:SF0">
    <property type="entry name" value="S-ADENOSYLMETHIONINE SENSOR UPSTREAM OF MTORC1"/>
    <property type="match status" value="1"/>
</dbReference>
<gene>
    <name evidence="4" type="ORF">Anas_02964</name>
</gene>
<dbReference type="GO" id="GO:0032259">
    <property type="term" value="P:methylation"/>
    <property type="evidence" value="ECO:0007669"/>
    <property type="project" value="UniProtKB-KW"/>
</dbReference>
<evidence type="ECO:0000313" key="4">
    <source>
        <dbReference type="EMBL" id="KAB7498390.1"/>
    </source>
</evidence>
<dbReference type="PANTHER" id="PTHR21008">
    <property type="entry name" value="S-ADENOSYLMETHIONINE SENSOR UPSTREAM OF MTORC1-RELATED"/>
    <property type="match status" value="1"/>
</dbReference>
<dbReference type="GO" id="GO:1904262">
    <property type="term" value="P:negative regulation of TORC1 signaling"/>
    <property type="evidence" value="ECO:0007669"/>
    <property type="project" value="TreeGrafter"/>
</dbReference>
<organism evidence="4 5">
    <name type="scientific">Armadillidium nasatum</name>
    <dbReference type="NCBI Taxonomy" id="96803"/>
    <lineage>
        <taxon>Eukaryota</taxon>
        <taxon>Metazoa</taxon>
        <taxon>Ecdysozoa</taxon>
        <taxon>Arthropoda</taxon>
        <taxon>Crustacea</taxon>
        <taxon>Multicrustacea</taxon>
        <taxon>Malacostraca</taxon>
        <taxon>Eumalacostraca</taxon>
        <taxon>Peracarida</taxon>
        <taxon>Isopoda</taxon>
        <taxon>Oniscidea</taxon>
        <taxon>Crinocheta</taxon>
        <taxon>Armadillidiidae</taxon>
        <taxon>Armadillidium</taxon>
    </lineage>
</organism>
<dbReference type="GO" id="GO:0008168">
    <property type="term" value="F:methyltransferase activity"/>
    <property type="evidence" value="ECO:0007669"/>
    <property type="project" value="UniProtKB-KW"/>
</dbReference>
<keyword evidence="3" id="KW-0949">S-adenosyl-L-methionine</keyword>
<dbReference type="AlphaFoldDB" id="A0A5N5T0E9"/>
<feature type="non-terminal residue" evidence="4">
    <location>
        <position position="1"/>
    </location>
</feature>
<name>A0A5N5T0E9_9CRUS</name>
<evidence type="ECO:0000256" key="3">
    <source>
        <dbReference type="ARBA" id="ARBA00022691"/>
    </source>
</evidence>
<evidence type="ECO:0000313" key="5">
    <source>
        <dbReference type="Proteomes" id="UP000326759"/>
    </source>
</evidence>
<keyword evidence="2 4" id="KW-0808">Transferase</keyword>
<evidence type="ECO:0000256" key="1">
    <source>
        <dbReference type="ARBA" id="ARBA00022603"/>
    </source>
</evidence>
<keyword evidence="5" id="KW-1185">Reference proteome</keyword>
<dbReference type="Pfam" id="PF11968">
    <property type="entry name" value="Bmt2"/>
    <property type="match status" value="1"/>
</dbReference>
<dbReference type="Proteomes" id="UP000326759">
    <property type="component" value="Unassembled WGS sequence"/>
</dbReference>
<dbReference type="EMBL" id="SEYY01019320">
    <property type="protein sequence ID" value="KAB7498390.1"/>
    <property type="molecule type" value="Genomic_DNA"/>
</dbReference>
<reference evidence="4 5" key="1">
    <citation type="journal article" date="2019" name="PLoS Biol.">
        <title>Sex chromosomes control vertical transmission of feminizing Wolbachia symbionts in an isopod.</title>
        <authorList>
            <person name="Becking T."/>
            <person name="Chebbi M.A."/>
            <person name="Giraud I."/>
            <person name="Moumen B."/>
            <person name="Laverre T."/>
            <person name="Caubet Y."/>
            <person name="Peccoud J."/>
            <person name="Gilbert C."/>
            <person name="Cordaux R."/>
        </authorList>
    </citation>
    <scope>NUCLEOTIDE SEQUENCE [LARGE SCALE GENOMIC DNA]</scope>
    <source>
        <strain evidence="4">ANa2</strain>
        <tissue evidence="4">Whole body excluding digestive tract and cuticle</tissue>
    </source>
</reference>
<dbReference type="OrthoDB" id="5954793at2759"/>
<dbReference type="Gene3D" id="3.40.50.150">
    <property type="entry name" value="Vaccinia Virus protein VP39"/>
    <property type="match status" value="1"/>
</dbReference>
<comment type="caution">
    <text evidence="4">The sequence shown here is derived from an EMBL/GenBank/DDBJ whole genome shotgun (WGS) entry which is preliminary data.</text>
</comment>
<keyword evidence="1 4" id="KW-0489">Methyltransferase</keyword>
<protein>
    <submittedName>
        <fullName evidence="4">Putative methyltransferase BTM2-like protein</fullName>
    </submittedName>
</protein>
<proteinExistence type="predicted"/>